<sequence>MTVDEWLAILLPGITLDKGAVSALSNQCKRLYDLQAAADYGYESERLVALYVAANLAPITIEGLSASVRGMASRKEGKVAISYTASAQKAGWQGTDWGREFLDAMSDLSGGCIIVGHAD</sequence>
<gene>
    <name evidence="1" type="ORF">M977_04402</name>
</gene>
<proteinExistence type="predicted"/>
<accession>A0A1B7HNF1</accession>
<dbReference type="Pfam" id="PF13262">
    <property type="entry name" value="DUF4054"/>
    <property type="match status" value="1"/>
</dbReference>
<reference evidence="1 2" key="1">
    <citation type="submission" date="2016-04" db="EMBL/GenBank/DDBJ databases">
        <title>ATOL: Assembling a taxonomically balanced genome-scale reconstruction of the evolutionary history of the Enterobacteriaceae.</title>
        <authorList>
            <person name="Plunkett G.III."/>
            <person name="Neeno-Eckwall E.C."/>
            <person name="Glasner J.D."/>
            <person name="Perna N.T."/>
        </authorList>
    </citation>
    <scope>NUCLEOTIDE SEQUENCE [LARGE SCALE GENOMIC DNA]</scope>
    <source>
        <strain evidence="1 2">ATCC 51604</strain>
    </source>
</reference>
<name>A0A1B7HNF1_9ENTR</name>
<protein>
    <submittedName>
        <fullName evidence="1">Uncharacterized protein</fullName>
    </submittedName>
</protein>
<organism evidence="1 2">
    <name type="scientific">Buttiauxella gaviniae ATCC 51604</name>
    <dbReference type="NCBI Taxonomy" id="1354253"/>
    <lineage>
        <taxon>Bacteria</taxon>
        <taxon>Pseudomonadati</taxon>
        <taxon>Pseudomonadota</taxon>
        <taxon>Gammaproteobacteria</taxon>
        <taxon>Enterobacterales</taxon>
        <taxon>Enterobacteriaceae</taxon>
        <taxon>Buttiauxella</taxon>
    </lineage>
</organism>
<dbReference type="PATRIC" id="fig|1354253.4.peg.4519"/>
<evidence type="ECO:0000313" key="1">
    <source>
        <dbReference type="EMBL" id="OAT17156.1"/>
    </source>
</evidence>
<evidence type="ECO:0000313" key="2">
    <source>
        <dbReference type="Proteomes" id="UP000078504"/>
    </source>
</evidence>
<dbReference type="EMBL" id="LXEP01000044">
    <property type="protein sequence ID" value="OAT17156.1"/>
    <property type="molecule type" value="Genomic_DNA"/>
</dbReference>
<dbReference type="AlphaFoldDB" id="A0A1B7HNF1"/>
<comment type="caution">
    <text evidence="1">The sequence shown here is derived from an EMBL/GenBank/DDBJ whole genome shotgun (WGS) entry which is preliminary data.</text>
</comment>
<dbReference type="Proteomes" id="UP000078504">
    <property type="component" value="Unassembled WGS sequence"/>
</dbReference>
<dbReference type="RefSeq" id="WP_064518877.1">
    <property type="nucleotide sequence ID" value="NZ_LXEP01000044.1"/>
</dbReference>
<dbReference type="InterPro" id="IPR025127">
    <property type="entry name" value="DUF4054"/>
</dbReference>